<dbReference type="SUPFAM" id="SSF48452">
    <property type="entry name" value="TPR-like"/>
    <property type="match status" value="1"/>
</dbReference>
<dbReference type="PANTHER" id="PTHR23077:SF171">
    <property type="entry name" value="NUCLEAR VALOSIN-CONTAINING PROTEIN-LIKE"/>
    <property type="match status" value="1"/>
</dbReference>
<evidence type="ECO:0000256" key="3">
    <source>
        <dbReference type="RuleBase" id="RU003651"/>
    </source>
</evidence>
<dbReference type="PROSITE" id="PS00674">
    <property type="entry name" value="AAA"/>
    <property type="match status" value="1"/>
</dbReference>
<keyword evidence="7" id="KW-1185">Reference proteome</keyword>
<dbReference type="Proteomes" id="UP001271723">
    <property type="component" value="Unassembled WGS sequence"/>
</dbReference>
<organism evidence="6 7">
    <name type="scientific">Streptomyces griseiscabiei</name>
    <dbReference type="NCBI Taxonomy" id="2993540"/>
    <lineage>
        <taxon>Bacteria</taxon>
        <taxon>Bacillati</taxon>
        <taxon>Actinomycetota</taxon>
        <taxon>Actinomycetes</taxon>
        <taxon>Kitasatosporales</taxon>
        <taxon>Streptomycetaceae</taxon>
        <taxon>Streptomyces</taxon>
    </lineage>
</organism>
<dbReference type="Pfam" id="PF00004">
    <property type="entry name" value="AAA"/>
    <property type="match status" value="1"/>
</dbReference>
<gene>
    <name evidence="6" type="ORF">PV517_27770</name>
</gene>
<dbReference type="EMBL" id="JARAVY010000011">
    <property type="protein sequence ID" value="MDX2912469.1"/>
    <property type="molecule type" value="Genomic_DNA"/>
</dbReference>
<feature type="region of interest" description="Disordered" evidence="4">
    <location>
        <begin position="51"/>
        <end position="125"/>
    </location>
</feature>
<comment type="similarity">
    <text evidence="3">Belongs to the AAA ATPase family.</text>
</comment>
<dbReference type="SUPFAM" id="SSF52540">
    <property type="entry name" value="P-loop containing nucleoside triphosphate hydrolases"/>
    <property type="match status" value="1"/>
</dbReference>
<dbReference type="Gene3D" id="3.40.50.300">
    <property type="entry name" value="P-loop containing nucleotide triphosphate hydrolases"/>
    <property type="match status" value="1"/>
</dbReference>
<evidence type="ECO:0000313" key="7">
    <source>
        <dbReference type="Proteomes" id="UP001271723"/>
    </source>
</evidence>
<feature type="region of interest" description="Disordered" evidence="4">
    <location>
        <begin position="1"/>
        <end position="21"/>
    </location>
</feature>
<dbReference type="InterPro" id="IPR027417">
    <property type="entry name" value="P-loop_NTPase"/>
</dbReference>
<feature type="compositionally biased region" description="Low complexity" evidence="4">
    <location>
        <begin position="97"/>
        <end position="106"/>
    </location>
</feature>
<proteinExistence type="inferred from homology"/>
<feature type="compositionally biased region" description="Basic and acidic residues" evidence="4">
    <location>
        <begin position="116"/>
        <end position="125"/>
    </location>
</feature>
<dbReference type="InterPro" id="IPR050168">
    <property type="entry name" value="AAA_ATPase_domain"/>
</dbReference>
<dbReference type="Pfam" id="PF14559">
    <property type="entry name" value="TPR_19"/>
    <property type="match status" value="1"/>
</dbReference>
<keyword evidence="1 3" id="KW-0547">Nucleotide-binding</keyword>
<evidence type="ECO:0000256" key="1">
    <source>
        <dbReference type="ARBA" id="ARBA00022741"/>
    </source>
</evidence>
<feature type="compositionally biased region" description="Polar residues" evidence="4">
    <location>
        <begin position="1"/>
        <end position="17"/>
    </location>
</feature>
<dbReference type="Gene3D" id="1.25.40.10">
    <property type="entry name" value="Tetratricopeptide repeat domain"/>
    <property type="match status" value="1"/>
</dbReference>
<dbReference type="PANTHER" id="PTHR23077">
    <property type="entry name" value="AAA-FAMILY ATPASE"/>
    <property type="match status" value="1"/>
</dbReference>
<feature type="domain" description="AAA+ ATPase" evidence="5">
    <location>
        <begin position="171"/>
        <end position="308"/>
    </location>
</feature>
<name>A0ABU4L9N6_9ACTN</name>
<dbReference type="InterPro" id="IPR041569">
    <property type="entry name" value="AAA_lid_3"/>
</dbReference>
<dbReference type="SMART" id="SM00382">
    <property type="entry name" value="AAA"/>
    <property type="match status" value="1"/>
</dbReference>
<dbReference type="InterPro" id="IPR003593">
    <property type="entry name" value="AAA+_ATPase"/>
</dbReference>
<accession>A0ABU4L9N6</accession>
<dbReference type="InterPro" id="IPR003960">
    <property type="entry name" value="ATPase_AAA_CS"/>
</dbReference>
<dbReference type="Gene3D" id="1.10.8.60">
    <property type="match status" value="1"/>
</dbReference>
<evidence type="ECO:0000259" key="5">
    <source>
        <dbReference type="SMART" id="SM00382"/>
    </source>
</evidence>
<comment type="caution">
    <text evidence="6">The sequence shown here is derived from an EMBL/GenBank/DDBJ whole genome shotgun (WGS) entry which is preliminary data.</text>
</comment>
<keyword evidence="2 3" id="KW-0067">ATP-binding</keyword>
<protein>
    <submittedName>
        <fullName evidence="6">Tetratricopeptide repeat protein</fullName>
    </submittedName>
</protein>
<evidence type="ECO:0000256" key="2">
    <source>
        <dbReference type="ARBA" id="ARBA00022840"/>
    </source>
</evidence>
<dbReference type="InterPro" id="IPR011990">
    <property type="entry name" value="TPR-like_helical_dom_sf"/>
</dbReference>
<sequence>MSDSNAPLSEQLRQQLTADPHNSALRLGLASLLAAEGRREQALAEVATVLQSAPGSAEAQRLMRQLLLDQTSVPPSPLSPPPSPPSPQSPSAPLSPPSGSGAGPSPERQPVVGPEAARRASDPPDGLLEIRREAVRLADVAGMATVKQRLELTFLGPARNLEIAKTFGHRLRGGLLLYGPPGCGKTFIARALAGELGAGFLSVTLADTLDMWMGNSERNIRSMFVTARRNRPCVLFIDEMDALGGRRTRMHFSGMRNVVAQLLTEMDSVNSDNDGVFVLGATNQPWDVDSALRRPGRLDRMLFVAPPDEPARAAIIHRALDGKPVGTVDVNQLVARTAGYSGADLVHLCQSAVESAMADSLTATGIRPIGTADFTAALREVKPSTGEWFESARSVIKFSNQDHAYDELADYLGRAGRKR</sequence>
<evidence type="ECO:0000256" key="4">
    <source>
        <dbReference type="SAM" id="MobiDB-lite"/>
    </source>
</evidence>
<feature type="compositionally biased region" description="Pro residues" evidence="4">
    <location>
        <begin position="74"/>
        <end position="96"/>
    </location>
</feature>
<dbReference type="InterPro" id="IPR003959">
    <property type="entry name" value="ATPase_AAA_core"/>
</dbReference>
<reference evidence="6 7" key="1">
    <citation type="journal article" date="2023" name="Microb. Genom.">
        <title>Mesoterricola silvestris gen. nov., sp. nov., Mesoterricola sediminis sp. nov., Geothrix oryzae sp. nov., Geothrix edaphica sp. nov., Geothrix rubra sp. nov., and Geothrix limicola sp. nov., six novel members of Acidobacteriota isolated from soils.</title>
        <authorList>
            <person name="Weisberg A.J."/>
            <person name="Pearce E."/>
            <person name="Kramer C.G."/>
            <person name="Chang J.H."/>
            <person name="Clarke C.R."/>
        </authorList>
    </citation>
    <scope>NUCLEOTIDE SEQUENCE [LARGE SCALE GENOMIC DNA]</scope>
    <source>
        <strain evidence="6 7">NRRL_B-2795</strain>
    </source>
</reference>
<evidence type="ECO:0000313" key="6">
    <source>
        <dbReference type="EMBL" id="MDX2912469.1"/>
    </source>
</evidence>
<dbReference type="Pfam" id="PF17862">
    <property type="entry name" value="AAA_lid_3"/>
    <property type="match status" value="1"/>
</dbReference>